<proteinExistence type="predicted"/>
<dbReference type="AlphaFoldDB" id="A0AAV1YTE3"/>
<sequence>MMISHMKNRMRYRKRPRLAASGMSTKKCWEGNGKMNRKFSKHESSASKACALNLHYSQGNNSEKSVILYLGKLDNDHRVSTFQSPLHQQVKAHEGSQSSSSSGAGNCLVHTERVELGFKSPMNASGSDRKRIFKYVIIGSESYALLSLPALDAFQEGERSKHEITGDFSE</sequence>
<dbReference type="Proteomes" id="UP001497382">
    <property type="component" value="Unassembled WGS sequence"/>
</dbReference>
<accession>A0AAV1YTE3</accession>
<protein>
    <submittedName>
        <fullName evidence="1">Uncharacterized protein</fullName>
    </submittedName>
</protein>
<evidence type="ECO:0000313" key="1">
    <source>
        <dbReference type="EMBL" id="CAL1261798.1"/>
    </source>
</evidence>
<dbReference type="EMBL" id="CAXIEN010000003">
    <property type="protein sequence ID" value="CAL1261798.1"/>
    <property type="molecule type" value="Genomic_DNA"/>
</dbReference>
<keyword evidence="2" id="KW-1185">Reference proteome</keyword>
<organism evidence="1 2">
    <name type="scientific">Larinioides sclopetarius</name>
    <dbReference type="NCBI Taxonomy" id="280406"/>
    <lineage>
        <taxon>Eukaryota</taxon>
        <taxon>Metazoa</taxon>
        <taxon>Ecdysozoa</taxon>
        <taxon>Arthropoda</taxon>
        <taxon>Chelicerata</taxon>
        <taxon>Arachnida</taxon>
        <taxon>Araneae</taxon>
        <taxon>Araneomorphae</taxon>
        <taxon>Entelegynae</taxon>
        <taxon>Araneoidea</taxon>
        <taxon>Araneidae</taxon>
        <taxon>Larinioides</taxon>
    </lineage>
</organism>
<name>A0AAV1YTE3_9ARAC</name>
<gene>
    <name evidence="1" type="ORF">LARSCL_LOCUS630</name>
</gene>
<comment type="caution">
    <text evidence="1">The sequence shown here is derived from an EMBL/GenBank/DDBJ whole genome shotgun (WGS) entry which is preliminary data.</text>
</comment>
<evidence type="ECO:0000313" key="2">
    <source>
        <dbReference type="Proteomes" id="UP001497382"/>
    </source>
</evidence>
<reference evidence="1 2" key="1">
    <citation type="submission" date="2024-04" db="EMBL/GenBank/DDBJ databases">
        <authorList>
            <person name="Rising A."/>
            <person name="Reimegard J."/>
            <person name="Sonavane S."/>
            <person name="Akerstrom W."/>
            <person name="Nylinder S."/>
            <person name="Hedman E."/>
            <person name="Kallberg Y."/>
        </authorList>
    </citation>
    <scope>NUCLEOTIDE SEQUENCE [LARGE SCALE GENOMIC DNA]</scope>
</reference>